<dbReference type="RefSeq" id="WP_196955934.1">
    <property type="nucleotide sequence ID" value="NZ_JADWYK010000009.1"/>
</dbReference>
<feature type="domain" description="Peptidase S8/S53" evidence="8">
    <location>
        <begin position="178"/>
        <end position="389"/>
    </location>
</feature>
<organism evidence="10 11">
    <name type="scientific">Hymenobacter guriensis</name>
    <dbReference type="NCBI Taxonomy" id="2793065"/>
    <lineage>
        <taxon>Bacteria</taxon>
        <taxon>Pseudomonadati</taxon>
        <taxon>Bacteroidota</taxon>
        <taxon>Cytophagia</taxon>
        <taxon>Cytophagales</taxon>
        <taxon>Hymenobacteraceae</taxon>
        <taxon>Hymenobacter</taxon>
    </lineage>
</organism>
<dbReference type="PANTHER" id="PTHR43806:SF11">
    <property type="entry name" value="CEREVISIN-RELATED"/>
    <property type="match status" value="1"/>
</dbReference>
<evidence type="ECO:0000256" key="5">
    <source>
        <dbReference type="PROSITE-ProRule" id="PRU01240"/>
    </source>
</evidence>
<dbReference type="PROSITE" id="PS51892">
    <property type="entry name" value="SUBTILASE"/>
    <property type="match status" value="1"/>
</dbReference>
<dbReference type="PROSITE" id="PS00136">
    <property type="entry name" value="SUBTILASE_ASP"/>
    <property type="match status" value="1"/>
</dbReference>
<dbReference type="PROSITE" id="PS00137">
    <property type="entry name" value="SUBTILASE_HIS"/>
    <property type="match status" value="1"/>
</dbReference>
<dbReference type="Pfam" id="PF00082">
    <property type="entry name" value="Peptidase_S8"/>
    <property type="match status" value="1"/>
</dbReference>
<dbReference type="SUPFAM" id="SSF54897">
    <property type="entry name" value="Protease propeptides/inhibitors"/>
    <property type="match status" value="1"/>
</dbReference>
<evidence type="ECO:0000313" key="10">
    <source>
        <dbReference type="EMBL" id="MBG8554919.1"/>
    </source>
</evidence>
<dbReference type="Pfam" id="PF05922">
    <property type="entry name" value="Inhibitor_I9"/>
    <property type="match status" value="1"/>
</dbReference>
<feature type="chain" id="PRO_5046423665" evidence="7">
    <location>
        <begin position="27"/>
        <end position="416"/>
    </location>
</feature>
<evidence type="ECO:0000259" key="8">
    <source>
        <dbReference type="Pfam" id="PF00082"/>
    </source>
</evidence>
<evidence type="ECO:0000313" key="11">
    <source>
        <dbReference type="Proteomes" id="UP000601099"/>
    </source>
</evidence>
<dbReference type="InterPro" id="IPR022398">
    <property type="entry name" value="Peptidase_S8_His-AS"/>
</dbReference>
<reference evidence="10 11" key="1">
    <citation type="submission" date="2020-11" db="EMBL/GenBank/DDBJ databases">
        <title>Hymenobacter sp.</title>
        <authorList>
            <person name="Kim M.K."/>
        </authorList>
    </citation>
    <scope>NUCLEOTIDE SEQUENCE [LARGE SCALE GENOMIC DNA]</scope>
    <source>
        <strain evidence="10 11">BT594</strain>
    </source>
</reference>
<comment type="similarity">
    <text evidence="1 5 6">Belongs to the peptidase S8 family.</text>
</comment>
<dbReference type="InterPro" id="IPR000209">
    <property type="entry name" value="Peptidase_S8/S53_dom"/>
</dbReference>
<evidence type="ECO:0000256" key="3">
    <source>
        <dbReference type="ARBA" id="ARBA00022801"/>
    </source>
</evidence>
<evidence type="ECO:0000256" key="6">
    <source>
        <dbReference type="RuleBase" id="RU003355"/>
    </source>
</evidence>
<dbReference type="PRINTS" id="PR00723">
    <property type="entry name" value="SUBTILISIN"/>
</dbReference>
<feature type="active site" description="Charge relay system" evidence="5">
    <location>
        <position position="185"/>
    </location>
</feature>
<gene>
    <name evidence="10" type="ORF">I5L79_15290</name>
</gene>
<dbReference type="SUPFAM" id="SSF52743">
    <property type="entry name" value="Subtilisin-like"/>
    <property type="match status" value="1"/>
</dbReference>
<evidence type="ECO:0000256" key="1">
    <source>
        <dbReference type="ARBA" id="ARBA00011073"/>
    </source>
</evidence>
<evidence type="ECO:0000259" key="9">
    <source>
        <dbReference type="Pfam" id="PF05922"/>
    </source>
</evidence>
<keyword evidence="4 5" id="KW-0720">Serine protease</keyword>
<dbReference type="InterPro" id="IPR050131">
    <property type="entry name" value="Peptidase_S8_subtilisin-like"/>
</dbReference>
<protein>
    <submittedName>
        <fullName evidence="10">S8 family serine peptidase</fullName>
    </submittedName>
</protein>
<dbReference type="InterPro" id="IPR023828">
    <property type="entry name" value="Peptidase_S8_Ser-AS"/>
</dbReference>
<dbReference type="Proteomes" id="UP000601099">
    <property type="component" value="Unassembled WGS sequence"/>
</dbReference>
<dbReference type="EMBL" id="JADWYK010000009">
    <property type="protein sequence ID" value="MBG8554919.1"/>
    <property type="molecule type" value="Genomic_DNA"/>
</dbReference>
<dbReference type="PROSITE" id="PS00138">
    <property type="entry name" value="SUBTILASE_SER"/>
    <property type="match status" value="1"/>
</dbReference>
<keyword evidence="7" id="KW-0732">Signal</keyword>
<feature type="active site" description="Charge relay system" evidence="5">
    <location>
        <position position="379"/>
    </location>
</feature>
<dbReference type="InterPro" id="IPR010259">
    <property type="entry name" value="S8pro/Inhibitor_I9"/>
</dbReference>
<keyword evidence="11" id="KW-1185">Reference proteome</keyword>
<sequence length="416" mass="43091">MMNLVQNFRFSALCAAVVGSSLLASCAKDSITANDPTPATGLNSSSSVSGQAAGKYIVVLKDESVNLSDAGTEDSNDERTEARFAARSAKVRDVAQGVLRQRGLRSEQVGRTYNRALKGFSADLTKAEAADLAQDSRVAYVEFDQPMSIEQTTATTTTASTQVIQYGVKRVGYGSGVGKTVWILDTGVDLTHPDLTVDKTRSRTFYPIGDDALSANDLNGHGTHVAGIIAAKNNTVGVMGVAAGANVVAVKVMNATGSSSSSVVIAGLDYVAANAKAGDVVNMSLGGGISQSLDDAVIRVANKGVLFAIAAGNDAKNVTMHSPARVNHANVFTVTAMNNLDSWASFSCFGSPTVDYCMPGVAIKSTYKAGGYAAMSGTSMAAPHMAGVLLMRGKAFTRSGNVKLDPDGTADRIAHL</sequence>
<dbReference type="Gene3D" id="3.40.50.200">
    <property type="entry name" value="Peptidase S8/S53 domain"/>
    <property type="match status" value="1"/>
</dbReference>
<name>A0ABS0L458_9BACT</name>
<dbReference type="Gene3D" id="3.30.70.80">
    <property type="entry name" value="Peptidase S8 propeptide/proteinase inhibitor I9"/>
    <property type="match status" value="1"/>
</dbReference>
<evidence type="ECO:0000256" key="4">
    <source>
        <dbReference type="ARBA" id="ARBA00022825"/>
    </source>
</evidence>
<feature type="active site" description="Charge relay system" evidence="5">
    <location>
        <position position="221"/>
    </location>
</feature>
<dbReference type="InterPro" id="IPR023827">
    <property type="entry name" value="Peptidase_S8_Asp-AS"/>
</dbReference>
<dbReference type="InterPro" id="IPR015500">
    <property type="entry name" value="Peptidase_S8_subtilisin-rel"/>
</dbReference>
<feature type="signal peptide" evidence="7">
    <location>
        <begin position="1"/>
        <end position="26"/>
    </location>
</feature>
<evidence type="ECO:0000256" key="2">
    <source>
        <dbReference type="ARBA" id="ARBA00022670"/>
    </source>
</evidence>
<keyword evidence="3 5" id="KW-0378">Hydrolase</keyword>
<dbReference type="InterPro" id="IPR036852">
    <property type="entry name" value="Peptidase_S8/S53_dom_sf"/>
</dbReference>
<proteinExistence type="inferred from homology"/>
<dbReference type="InterPro" id="IPR037045">
    <property type="entry name" value="S8pro/Inhibitor_I9_sf"/>
</dbReference>
<feature type="domain" description="Inhibitor I9" evidence="9">
    <location>
        <begin position="55"/>
        <end position="149"/>
    </location>
</feature>
<comment type="caution">
    <text evidence="10">The sequence shown here is derived from an EMBL/GenBank/DDBJ whole genome shotgun (WGS) entry which is preliminary data.</text>
</comment>
<accession>A0ABS0L458</accession>
<evidence type="ECO:0000256" key="7">
    <source>
        <dbReference type="SAM" id="SignalP"/>
    </source>
</evidence>
<dbReference type="PANTHER" id="PTHR43806">
    <property type="entry name" value="PEPTIDASE S8"/>
    <property type="match status" value="1"/>
</dbReference>
<keyword evidence="2 5" id="KW-0645">Protease</keyword>